<comment type="caution">
    <text evidence="1">The sequence shown here is derived from an EMBL/GenBank/DDBJ whole genome shotgun (WGS) entry which is preliminary data.</text>
</comment>
<organism evidence="1">
    <name type="scientific">marine sediment metagenome</name>
    <dbReference type="NCBI Taxonomy" id="412755"/>
    <lineage>
        <taxon>unclassified sequences</taxon>
        <taxon>metagenomes</taxon>
        <taxon>ecological metagenomes</taxon>
    </lineage>
</organism>
<dbReference type="AlphaFoldDB" id="X1LD61"/>
<evidence type="ECO:0000313" key="1">
    <source>
        <dbReference type="EMBL" id="GAI03791.1"/>
    </source>
</evidence>
<feature type="non-terminal residue" evidence="1">
    <location>
        <position position="71"/>
    </location>
</feature>
<gene>
    <name evidence="1" type="ORF">S06H3_19124</name>
</gene>
<proteinExistence type="predicted"/>
<protein>
    <submittedName>
        <fullName evidence="1">Uncharacterized protein</fullName>
    </submittedName>
</protein>
<accession>X1LD61</accession>
<reference evidence="1" key="1">
    <citation type="journal article" date="2014" name="Front. Microbiol.">
        <title>High frequency of phylogenetically diverse reductive dehalogenase-homologous genes in deep subseafloor sedimentary metagenomes.</title>
        <authorList>
            <person name="Kawai M."/>
            <person name="Futagami T."/>
            <person name="Toyoda A."/>
            <person name="Takaki Y."/>
            <person name="Nishi S."/>
            <person name="Hori S."/>
            <person name="Arai W."/>
            <person name="Tsubouchi T."/>
            <person name="Morono Y."/>
            <person name="Uchiyama I."/>
            <person name="Ito T."/>
            <person name="Fujiyama A."/>
            <person name="Inagaki F."/>
            <person name="Takami H."/>
        </authorList>
    </citation>
    <scope>NUCLEOTIDE SEQUENCE</scope>
    <source>
        <strain evidence="1">Expedition CK06-06</strain>
    </source>
</reference>
<dbReference type="EMBL" id="BARV01009756">
    <property type="protein sequence ID" value="GAI03791.1"/>
    <property type="molecule type" value="Genomic_DNA"/>
</dbReference>
<name>X1LD61_9ZZZZ</name>
<sequence>MFFLYFVLDWIGAFEFLEVLVRDNSVWLLDSIFGMDTSEFTVKFFERIDPDPLTNSNVYFGTPHFPGIRMG</sequence>